<gene>
    <name evidence="1" type="ORF">RPERSI_LOCUS31578</name>
</gene>
<proteinExistence type="predicted"/>
<evidence type="ECO:0000313" key="1">
    <source>
        <dbReference type="EMBL" id="CAG8840789.1"/>
    </source>
</evidence>
<feature type="non-terminal residue" evidence="1">
    <location>
        <position position="165"/>
    </location>
</feature>
<protein>
    <submittedName>
        <fullName evidence="1">13027_t:CDS:1</fullName>
    </submittedName>
</protein>
<accession>A0ACA9SJJ7</accession>
<comment type="caution">
    <text evidence="1">The sequence shown here is derived from an EMBL/GenBank/DDBJ whole genome shotgun (WGS) entry which is preliminary data.</text>
</comment>
<keyword evidence="2" id="KW-1185">Reference proteome</keyword>
<sequence length="165" mass="19201">CPFSLHGIKKDNMWILSINNSHHCHEPSQDILSSLRQNDPSISTTSQDVYNIRKKLYRENLKDRTPIQALVEELDKSQFEYNYQCNADGHITHLFFAHHKSIELMHTYSSVLLMDCTYKTNKFKLPLLNIVVVLLTEPLKVFVTDRELALIHAIHDIFPNSKNIL</sequence>
<organism evidence="1 2">
    <name type="scientific">Racocetra persica</name>
    <dbReference type="NCBI Taxonomy" id="160502"/>
    <lineage>
        <taxon>Eukaryota</taxon>
        <taxon>Fungi</taxon>
        <taxon>Fungi incertae sedis</taxon>
        <taxon>Mucoromycota</taxon>
        <taxon>Glomeromycotina</taxon>
        <taxon>Glomeromycetes</taxon>
        <taxon>Diversisporales</taxon>
        <taxon>Gigasporaceae</taxon>
        <taxon>Racocetra</taxon>
    </lineage>
</organism>
<reference evidence="1" key="1">
    <citation type="submission" date="2021-06" db="EMBL/GenBank/DDBJ databases">
        <authorList>
            <person name="Kallberg Y."/>
            <person name="Tangrot J."/>
            <person name="Rosling A."/>
        </authorList>
    </citation>
    <scope>NUCLEOTIDE SEQUENCE</scope>
    <source>
        <strain evidence="1">MA461A</strain>
    </source>
</reference>
<feature type="non-terminal residue" evidence="1">
    <location>
        <position position="1"/>
    </location>
</feature>
<dbReference type="Proteomes" id="UP000789920">
    <property type="component" value="Unassembled WGS sequence"/>
</dbReference>
<name>A0ACA9SJJ7_9GLOM</name>
<evidence type="ECO:0000313" key="2">
    <source>
        <dbReference type="Proteomes" id="UP000789920"/>
    </source>
</evidence>
<dbReference type="EMBL" id="CAJVQC010127834">
    <property type="protein sequence ID" value="CAG8840789.1"/>
    <property type="molecule type" value="Genomic_DNA"/>
</dbReference>